<proteinExistence type="inferred from homology"/>
<reference evidence="6 7" key="1">
    <citation type="submission" date="2016-06" db="EMBL/GenBank/DDBJ databases">
        <title>Three novel species with peptidoglycan cell walls form the new genus Lacunisphaera gen. nov. in the family Opitutaceae of the verrucomicrobial subdivision 4.</title>
        <authorList>
            <person name="Rast P."/>
            <person name="Gloeckner I."/>
            <person name="Jogler M."/>
            <person name="Boedeker C."/>
            <person name="Jeske O."/>
            <person name="Wiegand S."/>
            <person name="Reinhardt R."/>
            <person name="Schumann P."/>
            <person name="Rohde M."/>
            <person name="Spring S."/>
            <person name="Gloeckner F.O."/>
            <person name="Jogler C."/>
        </authorList>
    </citation>
    <scope>NUCLEOTIDE SEQUENCE [LARGE SCALE GENOMIC DNA]</scope>
    <source>
        <strain evidence="6 7">IG16b</strain>
    </source>
</reference>
<feature type="domain" description="CENP-V/GFA" evidence="5">
    <location>
        <begin position="7"/>
        <end position="121"/>
    </location>
</feature>
<comment type="similarity">
    <text evidence="1">Belongs to the Gfa family.</text>
</comment>
<dbReference type="Proteomes" id="UP000095228">
    <property type="component" value="Chromosome"/>
</dbReference>
<accession>A0A1D8AUZ1</accession>
<dbReference type="KEGG" id="obg:Verru16b_01785"/>
<keyword evidence="2" id="KW-0479">Metal-binding</keyword>
<dbReference type="InterPro" id="IPR006913">
    <property type="entry name" value="CENP-V/GFA"/>
</dbReference>
<dbReference type="GO" id="GO:0016846">
    <property type="term" value="F:carbon-sulfur lyase activity"/>
    <property type="evidence" value="ECO:0007669"/>
    <property type="project" value="InterPro"/>
</dbReference>
<organism evidence="6 7">
    <name type="scientific">Lacunisphaera limnophila</name>
    <dbReference type="NCBI Taxonomy" id="1838286"/>
    <lineage>
        <taxon>Bacteria</taxon>
        <taxon>Pseudomonadati</taxon>
        <taxon>Verrucomicrobiota</taxon>
        <taxon>Opitutia</taxon>
        <taxon>Opitutales</taxon>
        <taxon>Opitutaceae</taxon>
        <taxon>Lacunisphaera</taxon>
    </lineage>
</organism>
<dbReference type="PANTHER" id="PTHR33337">
    <property type="entry name" value="GFA DOMAIN-CONTAINING PROTEIN"/>
    <property type="match status" value="1"/>
</dbReference>
<dbReference type="PROSITE" id="PS51891">
    <property type="entry name" value="CENP_V_GFA"/>
    <property type="match status" value="1"/>
</dbReference>
<dbReference type="RefSeq" id="WP_069961943.1">
    <property type="nucleotide sequence ID" value="NZ_CP016094.1"/>
</dbReference>
<dbReference type="EMBL" id="CP016094">
    <property type="protein sequence ID" value="AOS44718.1"/>
    <property type="molecule type" value="Genomic_DNA"/>
</dbReference>
<keyword evidence="4" id="KW-0456">Lyase</keyword>
<dbReference type="PANTHER" id="PTHR33337:SF40">
    <property type="entry name" value="CENP-V_GFA DOMAIN-CONTAINING PROTEIN-RELATED"/>
    <property type="match status" value="1"/>
</dbReference>
<dbReference type="InterPro" id="IPR011057">
    <property type="entry name" value="Mss4-like_sf"/>
</dbReference>
<dbReference type="SUPFAM" id="SSF51316">
    <property type="entry name" value="Mss4-like"/>
    <property type="match status" value="1"/>
</dbReference>
<evidence type="ECO:0000313" key="7">
    <source>
        <dbReference type="Proteomes" id="UP000095228"/>
    </source>
</evidence>
<dbReference type="AlphaFoldDB" id="A0A1D8AUZ1"/>
<gene>
    <name evidence="6" type="ORF">Verru16b_01785</name>
</gene>
<protein>
    <submittedName>
        <fullName evidence="6">Glutathione-dependent formaldehyde-activating enzyme</fullName>
    </submittedName>
</protein>
<dbReference type="STRING" id="1838286.Verru16b_01785"/>
<name>A0A1D8AUZ1_9BACT</name>
<evidence type="ECO:0000256" key="1">
    <source>
        <dbReference type="ARBA" id="ARBA00005495"/>
    </source>
</evidence>
<dbReference type="GO" id="GO:0046872">
    <property type="term" value="F:metal ion binding"/>
    <property type="evidence" value="ECO:0007669"/>
    <property type="project" value="UniProtKB-KW"/>
</dbReference>
<evidence type="ECO:0000259" key="5">
    <source>
        <dbReference type="PROSITE" id="PS51891"/>
    </source>
</evidence>
<evidence type="ECO:0000256" key="2">
    <source>
        <dbReference type="ARBA" id="ARBA00022723"/>
    </source>
</evidence>
<dbReference type="OrthoDB" id="4188830at2"/>
<keyword evidence="3" id="KW-0862">Zinc</keyword>
<dbReference type="Pfam" id="PF04828">
    <property type="entry name" value="GFA"/>
    <property type="match status" value="1"/>
</dbReference>
<evidence type="ECO:0000256" key="4">
    <source>
        <dbReference type="ARBA" id="ARBA00023239"/>
    </source>
</evidence>
<evidence type="ECO:0000313" key="6">
    <source>
        <dbReference type="EMBL" id="AOS44718.1"/>
    </source>
</evidence>
<keyword evidence="7" id="KW-1185">Reference proteome</keyword>
<sequence length="135" mass="14808">MSTPRILTGGCYCGAVGYEVADAFTYAQNCHCSDCRRVTGSAFKPFGGIARTALRVTRGEADILRHGGDQAHDLHCRHCGSLLFSVFPPRDWIHVVYGSLHDSPTLHPTAHIWVSDKAPWHTISDGLPQHAEFPP</sequence>
<dbReference type="PATRIC" id="fig|1838286.3.peg.1797"/>
<dbReference type="Gene3D" id="3.90.1590.10">
    <property type="entry name" value="glutathione-dependent formaldehyde- activating enzyme (gfa)"/>
    <property type="match status" value="1"/>
</dbReference>
<evidence type="ECO:0000256" key="3">
    <source>
        <dbReference type="ARBA" id="ARBA00022833"/>
    </source>
</evidence>